<evidence type="ECO:0000313" key="2">
    <source>
        <dbReference type="EMBL" id="GBC04200.1"/>
    </source>
</evidence>
<dbReference type="PANTHER" id="PTHR21446:SF12">
    <property type="entry name" value="POTASSIUM CHANNEL TETRAMERIZATION DOMAIN CONTAINING 1"/>
    <property type="match status" value="1"/>
</dbReference>
<dbReference type="InterPro" id="IPR013762">
    <property type="entry name" value="Integrase-like_cat_sf"/>
</dbReference>
<name>A0A2Z6S4Y7_9GLOM</name>
<dbReference type="GO" id="GO:0015074">
    <property type="term" value="P:DNA integration"/>
    <property type="evidence" value="ECO:0007669"/>
    <property type="project" value="InterPro"/>
</dbReference>
<dbReference type="STRING" id="94130.A0A2Z6S4Y7"/>
<comment type="caution">
    <text evidence="2">The sequence shown here is derived from an EMBL/GenBank/DDBJ whole genome shotgun (WGS) entry which is preliminary data.</text>
</comment>
<gene>
    <name evidence="2" type="ORF">RclHR1_05570001</name>
</gene>
<dbReference type="InterPro" id="IPR011010">
    <property type="entry name" value="DNA_brk_join_enz"/>
</dbReference>
<dbReference type="Gene3D" id="1.10.443.10">
    <property type="entry name" value="Intergrase catalytic core"/>
    <property type="match status" value="1"/>
</dbReference>
<dbReference type="Proteomes" id="UP000247702">
    <property type="component" value="Unassembled WGS sequence"/>
</dbReference>
<dbReference type="AlphaFoldDB" id="A0A2Z6S4Y7"/>
<sequence length="434" mass="50177">MNKKTFIYTAPTSQGILTIQQAARVKSTNISTNTWINTLEAFRHDLQLPGKIEDIDTKEELERQLVLFFVSCKRQNGKDYSVQSIKAARFAIARHINLYSKIHPQDINNKNVYADLYNAITGKIKILTKSGFAMQTDSSKGLLHRIFWHNAFELALRGGEHYDLKIQHFVKRKDGGIDVIFYQSKCNQIRLSNSNPKSEIISIPPNENIIKDYELYFTKRPPQCDDAFYLQPCNQAEVEFTGYWYKSTHVGRNSLNKFMNEIALVTGINCDDRKFSNHSGRKTFVQYSKSRGISDNDVMSISRHKNPHSLSYYERPKTVLQQNTLTQINDIIYKKRVVTNEAKNQSTSFTTALEFYKGSISENCKFKALAYLNYHIAYYIIENNISPLPLSEKPRVPFQEIKDSQNIQLDEDCIKKFLQGNTFNNCNITFNMNQ</sequence>
<reference evidence="2 3" key="1">
    <citation type="submission" date="2017-11" db="EMBL/GenBank/DDBJ databases">
        <title>The genome of Rhizophagus clarus HR1 reveals common genetic basis of auxotrophy among arbuscular mycorrhizal fungi.</title>
        <authorList>
            <person name="Kobayashi Y."/>
        </authorList>
    </citation>
    <scope>NUCLEOTIDE SEQUENCE [LARGE SCALE GENOMIC DNA]</scope>
    <source>
        <strain evidence="2 3">HR1</strain>
    </source>
</reference>
<organism evidence="2 3">
    <name type="scientific">Rhizophagus clarus</name>
    <dbReference type="NCBI Taxonomy" id="94130"/>
    <lineage>
        <taxon>Eukaryota</taxon>
        <taxon>Fungi</taxon>
        <taxon>Fungi incertae sedis</taxon>
        <taxon>Mucoromycota</taxon>
        <taxon>Glomeromycotina</taxon>
        <taxon>Glomeromycetes</taxon>
        <taxon>Glomerales</taxon>
        <taxon>Glomeraceae</taxon>
        <taxon>Rhizophagus</taxon>
    </lineage>
</organism>
<dbReference type="InterPro" id="IPR052787">
    <property type="entry name" value="MAVS"/>
</dbReference>
<evidence type="ECO:0000313" key="3">
    <source>
        <dbReference type="Proteomes" id="UP000247702"/>
    </source>
</evidence>
<protein>
    <submittedName>
        <fullName evidence="2">Uncharacterized protein</fullName>
    </submittedName>
</protein>
<dbReference type="SUPFAM" id="SSF56349">
    <property type="entry name" value="DNA breaking-rejoining enzymes"/>
    <property type="match status" value="1"/>
</dbReference>
<dbReference type="GO" id="GO:0006310">
    <property type="term" value="P:DNA recombination"/>
    <property type="evidence" value="ECO:0007669"/>
    <property type="project" value="UniProtKB-KW"/>
</dbReference>
<dbReference type="CDD" id="cd00397">
    <property type="entry name" value="DNA_BRE_C"/>
    <property type="match status" value="1"/>
</dbReference>
<dbReference type="EMBL" id="BEXD01003934">
    <property type="protein sequence ID" value="GBC04200.1"/>
    <property type="molecule type" value="Genomic_DNA"/>
</dbReference>
<accession>A0A2Z6S4Y7</accession>
<proteinExistence type="predicted"/>
<evidence type="ECO:0000256" key="1">
    <source>
        <dbReference type="ARBA" id="ARBA00023172"/>
    </source>
</evidence>
<keyword evidence="1" id="KW-0233">DNA recombination</keyword>
<dbReference type="GO" id="GO:0003677">
    <property type="term" value="F:DNA binding"/>
    <property type="evidence" value="ECO:0007669"/>
    <property type="project" value="InterPro"/>
</dbReference>
<keyword evidence="3" id="KW-1185">Reference proteome</keyword>
<dbReference type="PANTHER" id="PTHR21446">
    <property type="entry name" value="DUF3504 DOMAIN-CONTAINING PROTEIN"/>
    <property type="match status" value="1"/>
</dbReference>